<keyword evidence="2" id="KW-0804">Transcription</keyword>
<feature type="domain" description="HTH deoR-type" evidence="3">
    <location>
        <begin position="2"/>
        <end position="57"/>
    </location>
</feature>
<keyword evidence="1" id="KW-0805">Transcription regulation</keyword>
<gene>
    <name evidence="4" type="ORF">P4H66_11985</name>
</gene>
<dbReference type="Pfam" id="PF25583">
    <property type="entry name" value="WCX"/>
    <property type="match status" value="1"/>
</dbReference>
<proteinExistence type="predicted"/>
<evidence type="ECO:0000256" key="2">
    <source>
        <dbReference type="ARBA" id="ARBA00023163"/>
    </source>
</evidence>
<dbReference type="EMBL" id="JARLKZ010000007">
    <property type="protein sequence ID" value="MEC0240574.1"/>
    <property type="molecule type" value="Genomic_DNA"/>
</dbReference>
<evidence type="ECO:0000313" key="4">
    <source>
        <dbReference type="EMBL" id="MEC0240574.1"/>
    </source>
</evidence>
<dbReference type="Pfam" id="PF08279">
    <property type="entry name" value="HTH_11"/>
    <property type="match status" value="1"/>
</dbReference>
<dbReference type="PROSITE" id="PS52050">
    <property type="entry name" value="WYL"/>
    <property type="match status" value="1"/>
</dbReference>
<dbReference type="PROSITE" id="PS51000">
    <property type="entry name" value="HTH_DEOR_2"/>
    <property type="match status" value="1"/>
</dbReference>
<dbReference type="InterPro" id="IPR001034">
    <property type="entry name" value="DeoR_HTH"/>
</dbReference>
<protein>
    <submittedName>
        <fullName evidence="4">YafY family protein</fullName>
    </submittedName>
</protein>
<dbReference type="InterPro" id="IPR026881">
    <property type="entry name" value="WYL_dom"/>
</dbReference>
<dbReference type="SUPFAM" id="SSF46785">
    <property type="entry name" value="Winged helix' DNA-binding domain"/>
    <property type="match status" value="1"/>
</dbReference>
<dbReference type="InterPro" id="IPR036390">
    <property type="entry name" value="WH_DNA-bd_sf"/>
</dbReference>
<sequence length="308" mass="34875">MKLDRLLAITMILLNQPRVSATELAARFEVSLRTIYRDMDAINQAGIPIVSFAGSDGGYEIMSGYRIDKQVLSLEDFSSICTALRGARSATDSTDIDGLLDRIGALMPGPDSLISVSSGHVDLDFQPEPMVKEKITPIQQAIKTQHLIRFQYLDNKGEESGRTIEPMGLFLKGYVWYLYGYCLTRSDIRVFRLTRMTELQSLLQTFLRRPYTLQDVEQQFMSQANFKKIRAVLHFKPEVKTRVRDEYGFDQVHAHPDGTVSVTTHYSSMDKAMQNILSYSSSVTVLEPTEVIEELKRHIAEMAGKYGL</sequence>
<dbReference type="InterPro" id="IPR057727">
    <property type="entry name" value="WCX_dom"/>
</dbReference>
<dbReference type="InterPro" id="IPR051534">
    <property type="entry name" value="CBASS_pafABC_assoc_protein"/>
</dbReference>
<comment type="caution">
    <text evidence="4">The sequence shown here is derived from an EMBL/GenBank/DDBJ whole genome shotgun (WGS) entry which is preliminary data.</text>
</comment>
<dbReference type="Gene3D" id="1.10.10.10">
    <property type="entry name" value="Winged helix-like DNA-binding domain superfamily/Winged helix DNA-binding domain"/>
    <property type="match status" value="1"/>
</dbReference>
<dbReference type="RefSeq" id="WP_326088330.1">
    <property type="nucleotide sequence ID" value="NZ_JARLKZ010000007.1"/>
</dbReference>
<reference evidence="4 5" key="1">
    <citation type="submission" date="2023-03" db="EMBL/GenBank/DDBJ databases">
        <title>Bacillus Genome Sequencing.</title>
        <authorList>
            <person name="Dunlap C."/>
        </authorList>
    </citation>
    <scope>NUCLEOTIDE SEQUENCE [LARGE SCALE GENOMIC DNA]</scope>
    <source>
        <strain evidence="4 5">BD-525</strain>
    </source>
</reference>
<dbReference type="Proteomes" id="UP001344632">
    <property type="component" value="Unassembled WGS sequence"/>
</dbReference>
<evidence type="ECO:0000259" key="3">
    <source>
        <dbReference type="PROSITE" id="PS51000"/>
    </source>
</evidence>
<dbReference type="PIRSF" id="PIRSF016838">
    <property type="entry name" value="PafC"/>
    <property type="match status" value="1"/>
</dbReference>
<dbReference type="PANTHER" id="PTHR34580">
    <property type="match status" value="1"/>
</dbReference>
<dbReference type="InterPro" id="IPR036388">
    <property type="entry name" value="WH-like_DNA-bd_sf"/>
</dbReference>
<dbReference type="Pfam" id="PF13280">
    <property type="entry name" value="WYL"/>
    <property type="match status" value="1"/>
</dbReference>
<evidence type="ECO:0000313" key="5">
    <source>
        <dbReference type="Proteomes" id="UP001344632"/>
    </source>
</evidence>
<name>A0ABU6GLE7_9BACL</name>
<dbReference type="InterPro" id="IPR013196">
    <property type="entry name" value="HTH_11"/>
</dbReference>
<accession>A0ABU6GLE7</accession>
<keyword evidence="5" id="KW-1185">Reference proteome</keyword>
<dbReference type="PANTHER" id="PTHR34580:SF1">
    <property type="entry name" value="PROTEIN PAFC"/>
    <property type="match status" value="1"/>
</dbReference>
<organism evidence="4 5">
    <name type="scientific">Paenibacillus dokdonensis</name>
    <dbReference type="NCBI Taxonomy" id="2567944"/>
    <lineage>
        <taxon>Bacteria</taxon>
        <taxon>Bacillati</taxon>
        <taxon>Bacillota</taxon>
        <taxon>Bacilli</taxon>
        <taxon>Bacillales</taxon>
        <taxon>Paenibacillaceae</taxon>
        <taxon>Paenibacillus</taxon>
    </lineage>
</organism>
<evidence type="ECO:0000256" key="1">
    <source>
        <dbReference type="ARBA" id="ARBA00023015"/>
    </source>
</evidence>
<dbReference type="InterPro" id="IPR028349">
    <property type="entry name" value="PafC-like"/>
</dbReference>